<dbReference type="Proteomes" id="UP000532273">
    <property type="component" value="Unassembled WGS sequence"/>
</dbReference>
<dbReference type="AlphaFoldDB" id="A0A7W6KB59"/>
<proteinExistence type="predicted"/>
<name>A0A7W6KB59_9SPHI</name>
<gene>
    <name evidence="1" type="ORF">GGQ60_002411</name>
</gene>
<evidence type="ECO:0000313" key="1">
    <source>
        <dbReference type="EMBL" id="MBB4108430.1"/>
    </source>
</evidence>
<protein>
    <submittedName>
        <fullName evidence="1">Uncharacterized protein</fullName>
    </submittedName>
</protein>
<sequence>MGLQLADVEGKIFQVVNPVIQAGVMGTAI</sequence>
<comment type="caution">
    <text evidence="1">The sequence shown here is derived from an EMBL/GenBank/DDBJ whole genome shotgun (WGS) entry which is preliminary data.</text>
</comment>
<dbReference type="EMBL" id="JACIEF010000002">
    <property type="protein sequence ID" value="MBB4108430.1"/>
    <property type="molecule type" value="Genomic_DNA"/>
</dbReference>
<reference evidence="1 2" key="1">
    <citation type="submission" date="2020-08" db="EMBL/GenBank/DDBJ databases">
        <title>Genomic Encyclopedia of Type Strains, Phase IV (KMG-IV): sequencing the most valuable type-strain genomes for metagenomic binning, comparative biology and taxonomic classification.</title>
        <authorList>
            <person name="Goeker M."/>
        </authorList>
    </citation>
    <scope>NUCLEOTIDE SEQUENCE [LARGE SCALE GENOMIC DNA]</scope>
    <source>
        <strain evidence="1 2">DSM 100774</strain>
    </source>
</reference>
<organism evidence="1 2">
    <name type="scientific">Pedobacter zeae</name>
    <dbReference type="NCBI Taxonomy" id="1737356"/>
    <lineage>
        <taxon>Bacteria</taxon>
        <taxon>Pseudomonadati</taxon>
        <taxon>Bacteroidota</taxon>
        <taxon>Sphingobacteriia</taxon>
        <taxon>Sphingobacteriales</taxon>
        <taxon>Sphingobacteriaceae</taxon>
        <taxon>Pedobacter</taxon>
    </lineage>
</organism>
<evidence type="ECO:0000313" key="2">
    <source>
        <dbReference type="Proteomes" id="UP000532273"/>
    </source>
</evidence>
<accession>A0A7W6KB59</accession>